<name>A0A2M9EY93_9BACL</name>
<feature type="transmembrane region" description="Helical" evidence="1">
    <location>
        <begin position="6"/>
        <end position="24"/>
    </location>
</feature>
<comment type="caution">
    <text evidence="2">The sequence shown here is derived from an EMBL/GenBank/DDBJ whole genome shotgun (WGS) entry which is preliminary data.</text>
</comment>
<feature type="transmembrane region" description="Helical" evidence="1">
    <location>
        <begin position="31"/>
        <end position="53"/>
    </location>
</feature>
<dbReference type="AlphaFoldDB" id="A0A2M9EY93"/>
<evidence type="ECO:0000313" key="2">
    <source>
        <dbReference type="EMBL" id="PJK16172.1"/>
    </source>
</evidence>
<protein>
    <recommendedName>
        <fullName evidence="4">DUF2929 domain-containing protein</fullName>
    </recommendedName>
</protein>
<evidence type="ECO:0000313" key="3">
    <source>
        <dbReference type="Proteomes" id="UP000228680"/>
    </source>
</evidence>
<keyword evidence="1" id="KW-1133">Transmembrane helix</keyword>
<evidence type="ECO:0000256" key="1">
    <source>
        <dbReference type="SAM" id="Phobius"/>
    </source>
</evidence>
<accession>A0A2M9EY93</accession>
<reference evidence="2 3" key="1">
    <citation type="submission" date="2017-10" db="EMBL/GenBank/DDBJ databases">
        <title>Draft genome of Chryseomicrobium casticus sp. nov.</title>
        <authorList>
            <person name="Chakraborty R."/>
            <person name="Saha T."/>
        </authorList>
    </citation>
    <scope>NUCLEOTIDE SEQUENCE [LARGE SCALE GENOMIC DNA]</scope>
    <source>
        <strain evidence="2 3">ET03</strain>
    </source>
</reference>
<sequence>MTTVQWLLVIFISAGVGIFSNQILENIQLNVWVARGIGCIVAVIVALLMYKYFMGKVRAS</sequence>
<keyword evidence="1" id="KW-0472">Membrane</keyword>
<proteinExistence type="predicted"/>
<evidence type="ECO:0008006" key="4">
    <source>
        <dbReference type="Google" id="ProtNLM"/>
    </source>
</evidence>
<dbReference type="RefSeq" id="WP_100353949.1">
    <property type="nucleotide sequence ID" value="NZ_PCGR01000003.1"/>
</dbReference>
<dbReference type="OrthoDB" id="2991442at2"/>
<organism evidence="2 3">
    <name type="scientific">Chryseomicrobium excrementi</name>
    <dbReference type="NCBI Taxonomy" id="2041346"/>
    <lineage>
        <taxon>Bacteria</taxon>
        <taxon>Bacillati</taxon>
        <taxon>Bacillota</taxon>
        <taxon>Bacilli</taxon>
        <taxon>Bacillales</taxon>
        <taxon>Caryophanaceae</taxon>
        <taxon>Chryseomicrobium</taxon>
    </lineage>
</organism>
<keyword evidence="3" id="KW-1185">Reference proteome</keyword>
<dbReference type="Proteomes" id="UP000228680">
    <property type="component" value="Unassembled WGS sequence"/>
</dbReference>
<keyword evidence="1" id="KW-0812">Transmembrane</keyword>
<dbReference type="EMBL" id="PCGR01000003">
    <property type="protein sequence ID" value="PJK16172.1"/>
    <property type="molecule type" value="Genomic_DNA"/>
</dbReference>
<gene>
    <name evidence="2" type="ORF">CQS04_09670</name>
</gene>